<accession>S4XK30</accession>
<keyword evidence="1" id="KW-0489">Methyltransferase</keyword>
<keyword evidence="2" id="KW-0808">Transferase</keyword>
<dbReference type="SUPFAM" id="SSF53335">
    <property type="entry name" value="S-adenosyl-L-methionine-dependent methyltransferases"/>
    <property type="match status" value="1"/>
</dbReference>
<proteinExistence type="predicted"/>
<sequence>MRVHLTATAAAAVRRGHPWVYRDGIAGGGGRATGAGDRRRGERAPRGGGGAAATGDVVELSAEGAPFLGRGLWDADSPIAVRVFQRAQAPALDERAIAERLERAFALRDGWFAGGDTTAYRLCNGEGDRVPSLVIDRYDRVAVVRLDGGMLAPWLDRLLPHLARALGARGVRSIGLRARGEAPSGDAPRGDADGKKLAHVHGPPLPDRLFVRETGVAMEVDLARGQKTGAFLDQRDNRARVRALAAGRRRVLNLFSYAGGFSVAAALGGAGRVTSVDSAPAAHATAQRTFRENGVDPAAHDFVTADAFDFLEKARARGDRYDLIISDPPSFAPSERAKPRALGAYRRLHAAVARVLDRGGVLCAASCSSHITAEDFLATLDDATLERDDLRVRAIHGQPEDHPTLPAWWEGRYLKFVVLE</sequence>
<evidence type="ECO:0000259" key="5">
    <source>
        <dbReference type="Pfam" id="PF10672"/>
    </source>
</evidence>
<feature type="compositionally biased region" description="Basic and acidic residues" evidence="4">
    <location>
        <begin position="36"/>
        <end position="45"/>
    </location>
</feature>
<evidence type="ECO:0000256" key="3">
    <source>
        <dbReference type="ARBA" id="ARBA00022691"/>
    </source>
</evidence>
<dbReference type="eggNOG" id="COG1092">
    <property type="taxonomic scope" value="Bacteria"/>
</dbReference>
<evidence type="ECO:0000313" key="7">
    <source>
        <dbReference type="EMBL" id="AGP33507.1"/>
    </source>
</evidence>
<dbReference type="OrthoDB" id="9805492at2"/>
<dbReference type="InterPro" id="IPR036974">
    <property type="entry name" value="PUA_sf"/>
</dbReference>
<evidence type="ECO:0000256" key="1">
    <source>
        <dbReference type="ARBA" id="ARBA00022603"/>
    </source>
</evidence>
<dbReference type="InterPro" id="IPR029063">
    <property type="entry name" value="SAM-dependent_MTases_sf"/>
</dbReference>
<gene>
    <name evidence="7" type="ORF">SCE1572_02690</name>
</gene>
<dbReference type="Gene3D" id="3.30.750.80">
    <property type="entry name" value="RNA methyltransferase domain (HRMD) like"/>
    <property type="match status" value="1"/>
</dbReference>
<dbReference type="KEGG" id="scu:SCE1572_02690"/>
<protein>
    <recommendedName>
        <fullName evidence="9">S-adenosylmethionine-dependent methyltransferase domain-containing protein</fullName>
    </recommendedName>
</protein>
<dbReference type="GO" id="GO:0008168">
    <property type="term" value="F:methyltransferase activity"/>
    <property type="evidence" value="ECO:0007669"/>
    <property type="project" value="UniProtKB-KW"/>
</dbReference>
<dbReference type="InterPro" id="IPR015947">
    <property type="entry name" value="PUA-like_sf"/>
</dbReference>
<dbReference type="RefSeq" id="WP_020732544.1">
    <property type="nucleotide sequence ID" value="NC_021658.1"/>
</dbReference>
<feature type="domain" description="RlmI-like PUA" evidence="6">
    <location>
        <begin position="3"/>
        <end position="86"/>
    </location>
</feature>
<dbReference type="CDD" id="cd11572">
    <property type="entry name" value="RlmI_M_like"/>
    <property type="match status" value="1"/>
</dbReference>
<evidence type="ECO:0000256" key="4">
    <source>
        <dbReference type="SAM" id="MobiDB-lite"/>
    </source>
</evidence>
<evidence type="ECO:0008006" key="9">
    <source>
        <dbReference type="Google" id="ProtNLM"/>
    </source>
</evidence>
<dbReference type="HOGENOM" id="CLU_014042_1_2_7"/>
<name>S4XK30_SORCE</name>
<evidence type="ECO:0000313" key="8">
    <source>
        <dbReference type="Proteomes" id="UP000014803"/>
    </source>
</evidence>
<dbReference type="Gene3D" id="3.40.50.150">
    <property type="entry name" value="Vaccinia Virus protein VP39"/>
    <property type="match status" value="1"/>
</dbReference>
<dbReference type="STRING" id="1254432.SCE1572_02690"/>
<dbReference type="PATRIC" id="fig|1254432.3.peg.589"/>
<dbReference type="Gene3D" id="2.30.130.10">
    <property type="entry name" value="PUA domain"/>
    <property type="match status" value="1"/>
</dbReference>
<dbReference type="PANTHER" id="PTHR43042">
    <property type="entry name" value="SAM-DEPENDENT METHYLTRANSFERASE"/>
    <property type="match status" value="1"/>
</dbReference>
<keyword evidence="3" id="KW-0949">S-adenosyl-L-methionine</keyword>
<dbReference type="SUPFAM" id="SSF88697">
    <property type="entry name" value="PUA domain-like"/>
    <property type="match status" value="1"/>
</dbReference>
<dbReference type="AlphaFoldDB" id="S4XK30"/>
<evidence type="ECO:0000259" key="6">
    <source>
        <dbReference type="Pfam" id="PF17785"/>
    </source>
</evidence>
<feature type="domain" description="S-adenosylmethionine-dependent methyltransferase" evidence="5">
    <location>
        <begin position="210"/>
        <end position="386"/>
    </location>
</feature>
<dbReference type="InterPro" id="IPR019614">
    <property type="entry name" value="SAM-dep_methyl-trfase"/>
</dbReference>
<organism evidence="7 8">
    <name type="scientific">Sorangium cellulosum So0157-2</name>
    <dbReference type="NCBI Taxonomy" id="1254432"/>
    <lineage>
        <taxon>Bacteria</taxon>
        <taxon>Pseudomonadati</taxon>
        <taxon>Myxococcota</taxon>
        <taxon>Polyangia</taxon>
        <taxon>Polyangiales</taxon>
        <taxon>Polyangiaceae</taxon>
        <taxon>Sorangium</taxon>
    </lineage>
</organism>
<reference evidence="7 8" key="1">
    <citation type="journal article" date="2013" name="Sci. Rep.">
        <title>Extraordinary expansion of a Sorangium cellulosum genome from an alkaline milieu.</title>
        <authorList>
            <person name="Han K."/>
            <person name="Li Z.F."/>
            <person name="Peng R."/>
            <person name="Zhu L.P."/>
            <person name="Zhou T."/>
            <person name="Wang L.G."/>
            <person name="Li S.G."/>
            <person name="Zhang X.B."/>
            <person name="Hu W."/>
            <person name="Wu Z.H."/>
            <person name="Qin N."/>
            <person name="Li Y.Z."/>
        </authorList>
    </citation>
    <scope>NUCLEOTIDE SEQUENCE [LARGE SCALE GENOMIC DNA]</scope>
    <source>
        <strain evidence="7 8">So0157-2</strain>
    </source>
</reference>
<dbReference type="PANTHER" id="PTHR43042:SF3">
    <property type="entry name" value="RIBOSOMAL RNA LARGE SUBUNIT METHYLTRANSFERASE YWBD-RELATED"/>
    <property type="match status" value="1"/>
</dbReference>
<evidence type="ECO:0000256" key="2">
    <source>
        <dbReference type="ARBA" id="ARBA00022679"/>
    </source>
</evidence>
<dbReference type="Pfam" id="PF10672">
    <property type="entry name" value="Methyltrans_SAM"/>
    <property type="match status" value="1"/>
</dbReference>
<dbReference type="GO" id="GO:0032259">
    <property type="term" value="P:methylation"/>
    <property type="evidence" value="ECO:0007669"/>
    <property type="project" value="UniProtKB-KW"/>
</dbReference>
<dbReference type="Proteomes" id="UP000014803">
    <property type="component" value="Chromosome"/>
</dbReference>
<dbReference type="GO" id="GO:0003723">
    <property type="term" value="F:RNA binding"/>
    <property type="evidence" value="ECO:0007669"/>
    <property type="project" value="InterPro"/>
</dbReference>
<feature type="region of interest" description="Disordered" evidence="4">
    <location>
        <begin position="29"/>
        <end position="53"/>
    </location>
</feature>
<dbReference type="EMBL" id="CP003969">
    <property type="protein sequence ID" value="AGP33507.1"/>
    <property type="molecule type" value="Genomic_DNA"/>
</dbReference>
<dbReference type="InterPro" id="IPR041532">
    <property type="entry name" value="RlmI-like_PUA"/>
</dbReference>
<dbReference type="Pfam" id="PF17785">
    <property type="entry name" value="PUA_3"/>
    <property type="match status" value="1"/>
</dbReference>
<dbReference type="CDD" id="cd02440">
    <property type="entry name" value="AdoMet_MTases"/>
    <property type="match status" value="1"/>
</dbReference>